<feature type="non-terminal residue" evidence="1">
    <location>
        <position position="1"/>
    </location>
</feature>
<organism evidence="1 2">
    <name type="scientific">Taxus chinensis</name>
    <name type="common">Chinese yew</name>
    <name type="synonym">Taxus wallichiana var. chinensis</name>
    <dbReference type="NCBI Taxonomy" id="29808"/>
    <lineage>
        <taxon>Eukaryota</taxon>
        <taxon>Viridiplantae</taxon>
        <taxon>Streptophyta</taxon>
        <taxon>Embryophyta</taxon>
        <taxon>Tracheophyta</taxon>
        <taxon>Spermatophyta</taxon>
        <taxon>Pinopsida</taxon>
        <taxon>Pinidae</taxon>
        <taxon>Conifers II</taxon>
        <taxon>Cupressales</taxon>
        <taxon>Taxaceae</taxon>
        <taxon>Taxus</taxon>
    </lineage>
</organism>
<feature type="non-terminal residue" evidence="1">
    <location>
        <position position="68"/>
    </location>
</feature>
<protein>
    <submittedName>
        <fullName evidence="1">Uncharacterized protein</fullName>
    </submittedName>
</protein>
<accession>A0AA38BQK7</accession>
<gene>
    <name evidence="1" type="ORF">KI387_031834</name>
</gene>
<comment type="caution">
    <text evidence="1">The sequence shown here is derived from an EMBL/GenBank/DDBJ whole genome shotgun (WGS) entry which is preliminary data.</text>
</comment>
<name>A0AA38BQK7_TAXCH</name>
<dbReference type="AlphaFoldDB" id="A0AA38BQK7"/>
<proteinExistence type="predicted"/>
<keyword evidence="2" id="KW-1185">Reference proteome</keyword>
<sequence>FPISVQCADTVLSCGAHFDHRFERIEKCTWGTHCQAGRCRHWHCSENSGDGQCYSRLPGSSTGYVRPG</sequence>
<evidence type="ECO:0000313" key="1">
    <source>
        <dbReference type="EMBL" id="KAH9287717.1"/>
    </source>
</evidence>
<reference evidence="1 2" key="1">
    <citation type="journal article" date="2021" name="Nat. Plants">
        <title>The Taxus genome provides insights into paclitaxel biosynthesis.</title>
        <authorList>
            <person name="Xiong X."/>
            <person name="Gou J."/>
            <person name="Liao Q."/>
            <person name="Li Y."/>
            <person name="Zhou Q."/>
            <person name="Bi G."/>
            <person name="Li C."/>
            <person name="Du R."/>
            <person name="Wang X."/>
            <person name="Sun T."/>
            <person name="Guo L."/>
            <person name="Liang H."/>
            <person name="Lu P."/>
            <person name="Wu Y."/>
            <person name="Zhang Z."/>
            <person name="Ro D.K."/>
            <person name="Shang Y."/>
            <person name="Huang S."/>
            <person name="Yan J."/>
        </authorList>
    </citation>
    <scope>NUCLEOTIDE SEQUENCE [LARGE SCALE GENOMIC DNA]</scope>
    <source>
        <strain evidence="1">Ta-2019</strain>
    </source>
</reference>
<dbReference type="EMBL" id="JAHRHJ020003813">
    <property type="protein sequence ID" value="KAH9287717.1"/>
    <property type="molecule type" value="Genomic_DNA"/>
</dbReference>
<evidence type="ECO:0000313" key="2">
    <source>
        <dbReference type="Proteomes" id="UP000824469"/>
    </source>
</evidence>
<dbReference type="Proteomes" id="UP000824469">
    <property type="component" value="Unassembled WGS sequence"/>
</dbReference>